<comment type="subcellular location">
    <subcellularLocation>
        <location evidence="1">Membrane</location>
        <topology evidence="1">Multi-pass membrane protein</topology>
    </subcellularLocation>
</comment>
<dbReference type="InterPro" id="IPR017452">
    <property type="entry name" value="GPCR_Rhodpsn_7TM"/>
</dbReference>
<dbReference type="PANTHER" id="PTHR24240">
    <property type="entry name" value="OPSIN"/>
    <property type="match status" value="1"/>
</dbReference>
<dbReference type="GO" id="GO:0005886">
    <property type="term" value="C:plasma membrane"/>
    <property type="evidence" value="ECO:0000318"/>
    <property type="project" value="GO_Central"/>
</dbReference>
<protein>
    <recommendedName>
        <fullName evidence="9">G-protein coupled receptors family 1 profile domain-containing protein</fullName>
    </recommendedName>
</protein>
<keyword evidence="2 8" id="KW-0812">Transmembrane</keyword>
<dbReference type="eggNOG" id="KOG4219">
    <property type="taxonomic scope" value="Eukaryota"/>
</dbReference>
<evidence type="ECO:0000256" key="6">
    <source>
        <dbReference type="ARBA" id="ARBA00023170"/>
    </source>
</evidence>
<keyword evidence="3 8" id="KW-1133">Transmembrane helix</keyword>
<evidence type="ECO:0000313" key="10">
    <source>
        <dbReference type="EMBL" id="EDV22722.1"/>
    </source>
</evidence>
<dbReference type="STRING" id="10228.B3S329"/>
<feature type="transmembrane region" description="Helical" evidence="8">
    <location>
        <begin position="238"/>
        <end position="263"/>
    </location>
</feature>
<evidence type="ECO:0000256" key="7">
    <source>
        <dbReference type="ARBA" id="ARBA00023224"/>
    </source>
</evidence>
<dbReference type="SUPFAM" id="SSF81321">
    <property type="entry name" value="Family A G protein-coupled receptor-like"/>
    <property type="match status" value="1"/>
</dbReference>
<dbReference type="RefSeq" id="XP_002114588.1">
    <property type="nucleotide sequence ID" value="XM_002114552.1"/>
</dbReference>
<feature type="transmembrane region" description="Helical" evidence="8">
    <location>
        <begin position="105"/>
        <end position="127"/>
    </location>
</feature>
<feature type="domain" description="G-protein coupled receptors family 1 profile" evidence="9">
    <location>
        <begin position="43"/>
        <end position="288"/>
    </location>
</feature>
<evidence type="ECO:0000256" key="1">
    <source>
        <dbReference type="ARBA" id="ARBA00004141"/>
    </source>
</evidence>
<dbReference type="CTD" id="6755801"/>
<dbReference type="InterPro" id="IPR050125">
    <property type="entry name" value="GPCR_opsins"/>
</dbReference>
<dbReference type="GO" id="GO:0008020">
    <property type="term" value="F:G protein-coupled photoreceptor activity"/>
    <property type="evidence" value="ECO:0000318"/>
    <property type="project" value="GO_Central"/>
</dbReference>
<dbReference type="HOGENOM" id="CLU_009579_3_3_1"/>
<dbReference type="CDD" id="cd00637">
    <property type="entry name" value="7tm_classA_rhodopsin-like"/>
    <property type="match status" value="1"/>
</dbReference>
<dbReference type="PROSITE" id="PS50262">
    <property type="entry name" value="G_PROTEIN_RECEP_F1_2"/>
    <property type="match status" value="1"/>
</dbReference>
<dbReference type="OMA" id="CNCKIAP"/>
<feature type="transmembrane region" description="Helical" evidence="8">
    <location>
        <begin position="64"/>
        <end position="85"/>
    </location>
</feature>
<dbReference type="EMBL" id="DS985248">
    <property type="protein sequence ID" value="EDV22722.1"/>
    <property type="molecule type" value="Genomic_DNA"/>
</dbReference>
<name>B3S329_TRIAD</name>
<dbReference type="GO" id="GO:0071482">
    <property type="term" value="P:cellular response to light stimulus"/>
    <property type="evidence" value="ECO:0000318"/>
    <property type="project" value="GO_Central"/>
</dbReference>
<keyword evidence="6" id="KW-0675">Receptor</keyword>
<evidence type="ECO:0000313" key="11">
    <source>
        <dbReference type="Proteomes" id="UP000009022"/>
    </source>
</evidence>
<dbReference type="FunCoup" id="B3S329">
    <property type="interactions" value="104"/>
</dbReference>
<reference evidence="10 11" key="1">
    <citation type="journal article" date="2008" name="Nature">
        <title>The Trichoplax genome and the nature of placozoans.</title>
        <authorList>
            <person name="Srivastava M."/>
            <person name="Begovic E."/>
            <person name="Chapman J."/>
            <person name="Putnam N.H."/>
            <person name="Hellsten U."/>
            <person name="Kawashima T."/>
            <person name="Kuo A."/>
            <person name="Mitros T."/>
            <person name="Salamov A."/>
            <person name="Carpenter M.L."/>
            <person name="Signorovitch A.Y."/>
            <person name="Moreno M.A."/>
            <person name="Kamm K."/>
            <person name="Grimwood J."/>
            <person name="Schmutz J."/>
            <person name="Shapiro H."/>
            <person name="Grigoriev I.V."/>
            <person name="Buss L.W."/>
            <person name="Schierwater B."/>
            <person name="Dellaporta S.L."/>
            <person name="Rokhsar D.S."/>
        </authorList>
    </citation>
    <scope>NUCLEOTIDE SEQUENCE [LARGE SCALE GENOMIC DNA]</scope>
    <source>
        <strain evidence="10 11">Grell-BS-1999</strain>
    </source>
</reference>
<dbReference type="Gene3D" id="1.20.1070.10">
    <property type="entry name" value="Rhodopsin 7-helix transmembrane proteins"/>
    <property type="match status" value="1"/>
</dbReference>
<feature type="transmembrane region" description="Helical" evidence="8">
    <location>
        <begin position="30"/>
        <end position="52"/>
    </location>
</feature>
<dbReference type="PRINTS" id="PR00237">
    <property type="entry name" value="GPCRRHODOPSN"/>
</dbReference>
<accession>B3S329</accession>
<evidence type="ECO:0000256" key="5">
    <source>
        <dbReference type="ARBA" id="ARBA00023136"/>
    </source>
</evidence>
<dbReference type="PhylomeDB" id="B3S329"/>
<feature type="transmembrane region" description="Helical" evidence="8">
    <location>
        <begin position="139"/>
        <end position="161"/>
    </location>
</feature>
<gene>
    <name evidence="10" type="ORF">TRIADDRAFT_28334</name>
</gene>
<keyword evidence="11" id="KW-1185">Reference proteome</keyword>
<dbReference type="GO" id="GO:0007186">
    <property type="term" value="P:G protein-coupled receptor signaling pathway"/>
    <property type="evidence" value="ECO:0000318"/>
    <property type="project" value="GO_Central"/>
</dbReference>
<evidence type="ECO:0000256" key="3">
    <source>
        <dbReference type="ARBA" id="ARBA00022989"/>
    </source>
</evidence>
<sequence length="317" mass="37178">MYHGQSNYSDYINGNYSGVPISEVEQTLRAAAYTFTALTGLIGNTIVLIIFYQSPSLRVPVNYHLINIAIVDIITCLSRQIFNIIGVVTNGWPYGKDWCDINGFMQTLCYLLTVMSLLAIAVSRYMVIVHRRSVSHKQVCITIIIIWIYSLVHSLLPIIKWNRYFYHKKEFACVPDYKYELTYPLFCVIADFLIPQIIINYCYLKIYLIARNNSLKVFNKSARLDKIRYNVKLTRNMFYVFLAFLICYIPYSISMLFISPFGIEFPAWYIWFCGWLVNLNSSINPILYYFIFRRFRQLYIAMLCKCNCKIAPEVSLR</sequence>
<dbReference type="AlphaFoldDB" id="B3S329"/>
<keyword evidence="7" id="KW-0807">Transducer</keyword>
<dbReference type="InParanoid" id="B3S329"/>
<dbReference type="GeneID" id="6755801"/>
<dbReference type="InterPro" id="IPR000276">
    <property type="entry name" value="GPCR_Rhodpsn"/>
</dbReference>
<dbReference type="Pfam" id="PF00001">
    <property type="entry name" value="7tm_1"/>
    <property type="match status" value="1"/>
</dbReference>
<organism evidence="10 11">
    <name type="scientific">Trichoplax adhaerens</name>
    <name type="common">Trichoplax reptans</name>
    <dbReference type="NCBI Taxonomy" id="10228"/>
    <lineage>
        <taxon>Eukaryota</taxon>
        <taxon>Metazoa</taxon>
        <taxon>Placozoa</taxon>
        <taxon>Uniplacotomia</taxon>
        <taxon>Trichoplacea</taxon>
        <taxon>Trichoplacidae</taxon>
        <taxon>Trichoplax</taxon>
    </lineage>
</organism>
<proteinExistence type="predicted"/>
<dbReference type="OrthoDB" id="10044919at2759"/>
<dbReference type="GO" id="GO:0007602">
    <property type="term" value="P:phototransduction"/>
    <property type="evidence" value="ECO:0000318"/>
    <property type="project" value="GO_Central"/>
</dbReference>
<feature type="transmembrane region" description="Helical" evidence="8">
    <location>
        <begin position="181"/>
        <end position="204"/>
    </location>
</feature>
<keyword evidence="4" id="KW-0297">G-protein coupled receptor</keyword>
<dbReference type="Proteomes" id="UP000009022">
    <property type="component" value="Unassembled WGS sequence"/>
</dbReference>
<keyword evidence="5 8" id="KW-0472">Membrane</keyword>
<dbReference type="KEGG" id="tad:TRIADDRAFT_28334"/>
<evidence type="ECO:0000256" key="8">
    <source>
        <dbReference type="SAM" id="Phobius"/>
    </source>
</evidence>
<evidence type="ECO:0000259" key="9">
    <source>
        <dbReference type="PROSITE" id="PS50262"/>
    </source>
</evidence>
<evidence type="ECO:0000256" key="4">
    <source>
        <dbReference type="ARBA" id="ARBA00023040"/>
    </source>
</evidence>
<feature type="transmembrane region" description="Helical" evidence="8">
    <location>
        <begin position="269"/>
        <end position="292"/>
    </location>
</feature>
<evidence type="ECO:0000256" key="2">
    <source>
        <dbReference type="ARBA" id="ARBA00022692"/>
    </source>
</evidence>